<evidence type="ECO:0000313" key="1">
    <source>
        <dbReference type="EMBL" id="ALE41726.1"/>
    </source>
</evidence>
<evidence type="ECO:0000313" key="2">
    <source>
        <dbReference type="Proteomes" id="UP000056502"/>
    </source>
</evidence>
<proteinExistence type="predicted"/>
<dbReference type="EMBL" id="CP012604">
    <property type="protein sequence ID" value="ALE41726.1"/>
    <property type="molecule type" value="Genomic_DNA"/>
</dbReference>
<dbReference type="Proteomes" id="UP000056502">
    <property type="component" value="Chromosome II"/>
</dbReference>
<sequence length="39" mass="4597">MSENRRLRKLEADFRKEMVHGIFVTVGKHTQKKKTGPSR</sequence>
<organism evidence="1">
    <name type="scientific">Leptospira interrogans serovar Hardjo str. Norma</name>
    <dbReference type="NCBI Taxonomy" id="1279460"/>
    <lineage>
        <taxon>Bacteria</taxon>
        <taxon>Pseudomonadati</taxon>
        <taxon>Spirochaetota</taxon>
        <taxon>Spirochaetia</taxon>
        <taxon>Leptospirales</taxon>
        <taxon>Leptospiraceae</taxon>
        <taxon>Leptospira</taxon>
    </lineage>
</organism>
<accession>A0A0M4MYM2</accession>
<reference evidence="1 2" key="1">
    <citation type="journal article" date="2015" name="Genome Announc.">
        <title>Whole-Genome Sequence of Leptospira interrogans Serovar Hardjo Subtype Hardjoprajitno Strain Norma, Isolated from Cattle in a Leptospirosis Outbreak in Brazil.</title>
        <authorList>
            <person name="Cosate M.R."/>
            <person name="Soares S.C."/>
            <person name="Mendes T.A."/>
            <person name="Raittz R.T."/>
            <person name="Moreira E.C."/>
            <person name="Leite R."/>
            <person name="Fernandes G.R."/>
            <person name="Haddad J.P."/>
            <person name="Ortega J.M."/>
        </authorList>
    </citation>
    <scope>NUCLEOTIDE SEQUENCE [LARGE SCALE GENOMIC DNA]</scope>
    <source>
        <strain evidence="1 2">Norma</strain>
    </source>
</reference>
<name>A0A0M4MYM2_LEPIR</name>
<protein>
    <submittedName>
        <fullName evidence="1">Phosphoribosyl-ATP pyrophosphatase</fullName>
    </submittedName>
</protein>
<gene>
    <name evidence="1" type="ORF">G436_4597</name>
</gene>
<dbReference type="AlphaFoldDB" id="A0A0M4MYM2"/>
<dbReference type="PATRIC" id="fig|1279460.3.peg.4700"/>